<dbReference type="InterPro" id="IPR043424">
    <property type="entry name" value="BLT-like"/>
</dbReference>
<evidence type="ECO:0000256" key="1">
    <source>
        <dbReference type="SAM" id="Coils"/>
    </source>
</evidence>
<protein>
    <submittedName>
        <fullName evidence="3">Uncharacterized protein</fullName>
    </submittedName>
</protein>
<feature type="compositionally biased region" description="Basic and acidic residues" evidence="2">
    <location>
        <begin position="456"/>
        <end position="465"/>
    </location>
</feature>
<keyword evidence="1" id="KW-0175">Coiled coil</keyword>
<feature type="region of interest" description="Disordered" evidence="2">
    <location>
        <begin position="486"/>
        <end position="510"/>
    </location>
</feature>
<accession>A0ABP0W0U0</accession>
<feature type="compositionally biased region" description="Basic and acidic residues" evidence="2">
    <location>
        <begin position="488"/>
        <end position="501"/>
    </location>
</feature>
<feature type="coiled-coil region" evidence="1">
    <location>
        <begin position="203"/>
        <end position="332"/>
    </location>
</feature>
<feature type="region of interest" description="Disordered" evidence="2">
    <location>
        <begin position="456"/>
        <end position="475"/>
    </location>
</feature>
<gene>
    <name evidence="3" type="ORF">CSSPJE1EN1_LOCUS5868</name>
</gene>
<dbReference type="PANTHER" id="PTHR31071:SF2">
    <property type="entry name" value="ACTIN CYTOSKELETON-REGULATORY COMPLEX PAN-LIKE PROTEIN"/>
    <property type="match status" value="1"/>
</dbReference>
<evidence type="ECO:0000256" key="2">
    <source>
        <dbReference type="SAM" id="MobiDB-lite"/>
    </source>
</evidence>
<dbReference type="EMBL" id="OZ020108">
    <property type="protein sequence ID" value="CAK9260390.1"/>
    <property type="molecule type" value="Genomic_DNA"/>
</dbReference>
<evidence type="ECO:0000313" key="4">
    <source>
        <dbReference type="Proteomes" id="UP001497444"/>
    </source>
</evidence>
<dbReference type="PANTHER" id="PTHR31071">
    <property type="entry name" value="GB|AAF24581.1"/>
    <property type="match status" value="1"/>
</dbReference>
<feature type="region of interest" description="Disordered" evidence="2">
    <location>
        <begin position="525"/>
        <end position="545"/>
    </location>
</feature>
<name>A0ABP0W0U0_9BRYO</name>
<organism evidence="3 4">
    <name type="scientific">Sphagnum jensenii</name>
    <dbReference type="NCBI Taxonomy" id="128206"/>
    <lineage>
        <taxon>Eukaryota</taxon>
        <taxon>Viridiplantae</taxon>
        <taxon>Streptophyta</taxon>
        <taxon>Embryophyta</taxon>
        <taxon>Bryophyta</taxon>
        <taxon>Sphagnophytina</taxon>
        <taxon>Sphagnopsida</taxon>
        <taxon>Sphagnales</taxon>
        <taxon>Sphagnaceae</taxon>
        <taxon>Sphagnum</taxon>
    </lineage>
</organism>
<dbReference type="Proteomes" id="UP001497444">
    <property type="component" value="Chromosome 13"/>
</dbReference>
<evidence type="ECO:0000313" key="3">
    <source>
        <dbReference type="EMBL" id="CAK9260390.1"/>
    </source>
</evidence>
<reference evidence="3" key="1">
    <citation type="submission" date="2024-02" db="EMBL/GenBank/DDBJ databases">
        <authorList>
            <consortium name="ELIXIR-Norway"/>
            <consortium name="Elixir Norway"/>
        </authorList>
    </citation>
    <scope>NUCLEOTIDE SEQUENCE</scope>
</reference>
<proteinExistence type="predicted"/>
<sequence>MQERRVMETGAWPSSQGLRVKRGAITASRRAAGPSTPVPSWNVFNNQLYDGIAAAAAAASLHAVAGRSTPVSARKLAASLWELQDVPVPGIFGSTGDWHSSAKESSDTTSLMSQADHLSYRSSRISTKFSNEQLSKLDGQRQHTKFIGEMKGEVKAGKFNSVTTSTELLKVLSRICILEEQHDSTISTTSSLRVQLDQALAHVQELELAQNAAHKEIESLTKKLANVKSSWKIEQNKLQLVVQSLKEEVETEQKARTRVEVANQKMTKELLDANMAVAKVVQELERERKAHELMEDVCDELAREISDDKAEVEDLKRDSIKMHEELEEERRMLQLAEVWREERVQMKLGEAKLLLEEKGAGLDVLRSELEKFLWAGRLRNRGDFVQEAEVLHNVVAAFHPREIVASYPPVESSQPENDLLDISCDKQTERHYSPCKDNILDAPNCGNRWTGDSGLIREGDTEHQPRMSLISPVNDIQRRTLKQLQAGETKDGDGCKYERLSRSSQASKYGDSVEAVAYEKSYLEVNDNDDDNDPLYQHNEDSSDGVVHQASEIDDEDHHQLYEEVDSVGGMKQPGEVAWKVHGMEDTRVTPLREKKNYGQEDAVNEINLHGHTQEVEWETVPQQSSWISRNNPHIERGMKGHVLWPKGFMDAAIKKEKSILN</sequence>
<keyword evidence="4" id="KW-1185">Reference proteome</keyword>